<gene>
    <name evidence="3" type="ORF">H0P51_11735</name>
</gene>
<dbReference type="PANTHER" id="PTHR40076:SF1">
    <property type="entry name" value="MEMBRANE PROTEIN"/>
    <property type="match status" value="1"/>
</dbReference>
<feature type="transmembrane region" description="Helical" evidence="2">
    <location>
        <begin position="214"/>
        <end position="247"/>
    </location>
</feature>
<feature type="region of interest" description="Disordered" evidence="1">
    <location>
        <begin position="1"/>
        <end position="84"/>
    </location>
</feature>
<organism evidence="3 4">
    <name type="scientific">Mycobacterium vicinigordonae</name>
    <dbReference type="NCBI Taxonomy" id="1719132"/>
    <lineage>
        <taxon>Bacteria</taxon>
        <taxon>Bacillati</taxon>
        <taxon>Actinomycetota</taxon>
        <taxon>Actinomycetes</taxon>
        <taxon>Mycobacteriales</taxon>
        <taxon>Mycobacteriaceae</taxon>
        <taxon>Mycobacterium</taxon>
    </lineage>
</organism>
<evidence type="ECO:0000256" key="1">
    <source>
        <dbReference type="SAM" id="MobiDB-lite"/>
    </source>
</evidence>
<evidence type="ECO:0000256" key="2">
    <source>
        <dbReference type="SAM" id="Phobius"/>
    </source>
</evidence>
<evidence type="ECO:0008006" key="5">
    <source>
        <dbReference type="Google" id="ProtNLM"/>
    </source>
</evidence>
<protein>
    <recommendedName>
        <fullName evidence="5">Proline and glycine rich transmembrane protein</fullName>
    </recommendedName>
</protein>
<evidence type="ECO:0000313" key="4">
    <source>
        <dbReference type="Proteomes" id="UP000510682"/>
    </source>
</evidence>
<reference evidence="3" key="1">
    <citation type="submission" date="2020-07" db="EMBL/GenBank/DDBJ databases">
        <title>Description of Mycobacterium gordonae subsp. intergordonae subsp.nov. and Mycobacterium gordonae subsp. gordonae subsp. nov.</title>
        <authorList>
            <person name="Huang H."/>
        </authorList>
    </citation>
    <scope>NUCLEOTIDE SEQUENCE [LARGE SCALE GENOMIC DNA]</scope>
    <source>
        <strain evidence="3">24T</strain>
    </source>
</reference>
<feature type="region of interest" description="Disordered" evidence="1">
    <location>
        <begin position="325"/>
        <end position="344"/>
    </location>
</feature>
<feature type="transmembrane region" description="Helical" evidence="2">
    <location>
        <begin position="112"/>
        <end position="139"/>
    </location>
</feature>
<dbReference type="EMBL" id="CP059165">
    <property type="protein sequence ID" value="QLL09476.1"/>
    <property type="molecule type" value="Genomic_DNA"/>
</dbReference>
<dbReference type="PANTHER" id="PTHR40076">
    <property type="entry name" value="MEMBRANE PROTEIN-RELATED"/>
    <property type="match status" value="1"/>
</dbReference>
<evidence type="ECO:0000313" key="3">
    <source>
        <dbReference type="EMBL" id="QLL09476.1"/>
    </source>
</evidence>
<keyword evidence="2" id="KW-0812">Transmembrane</keyword>
<dbReference type="RefSeq" id="WP_180918200.1">
    <property type="nucleotide sequence ID" value="NZ_CP059165.1"/>
</dbReference>
<keyword evidence="4" id="KW-1185">Reference proteome</keyword>
<dbReference type="KEGG" id="mgor:H0P51_11735"/>
<dbReference type="AlphaFoldDB" id="A0A7D6I9Z6"/>
<feature type="compositionally biased region" description="Pro residues" evidence="1">
    <location>
        <begin position="16"/>
        <end position="52"/>
    </location>
</feature>
<feature type="compositionally biased region" description="Pro residues" evidence="1">
    <location>
        <begin position="328"/>
        <end position="338"/>
    </location>
</feature>
<dbReference type="InterPro" id="IPR010380">
    <property type="entry name" value="DUF975"/>
</dbReference>
<proteinExistence type="predicted"/>
<sequence>MSQPPEYPGNPSDPQGYPPPPPPGGGYGGPPPGGGYGAPPPSYTPPPPPQGPPGGYQSPGYGSQPPPPPPGYGAPGGPPAGYPPAGGPGVPFSIGDAVGWAWNKFTKNAAALIVPALVYSLINGVLIGVVYATTFAAAMSGGGTHYDAETGTYSSAPDSAASGGAMALSLVIYLLVAAVGIYQQASFASGTLDIADGRPVSIGTFFKPRNLGGAVLTMLLVGIGVTIGTILCIIPGLIFAVLAMFSIQFAIDRSLSPVEAIKASIATVRANVGPALLCVLVLVAAAILGQITCGIGLLVAVPVSALVLTYTYRKLSGGQVVPADAPGGLPPGPPPGQYPGPQYS</sequence>
<feature type="transmembrane region" description="Helical" evidence="2">
    <location>
        <begin position="274"/>
        <end position="307"/>
    </location>
</feature>
<feature type="compositionally biased region" description="Pro residues" evidence="1">
    <location>
        <begin position="64"/>
        <end position="84"/>
    </location>
</feature>
<keyword evidence="2" id="KW-1133">Transmembrane helix</keyword>
<name>A0A7D6I9Z6_9MYCO</name>
<keyword evidence="2" id="KW-0472">Membrane</keyword>
<dbReference type="Proteomes" id="UP000510682">
    <property type="component" value="Chromosome"/>
</dbReference>
<feature type="transmembrane region" description="Helical" evidence="2">
    <location>
        <begin position="159"/>
        <end position="182"/>
    </location>
</feature>
<accession>A0A7D6I9Z6</accession>
<reference evidence="3" key="2">
    <citation type="submission" date="2020-07" db="EMBL/GenBank/DDBJ databases">
        <authorList>
            <person name="Yu X."/>
        </authorList>
    </citation>
    <scope>NUCLEOTIDE SEQUENCE [LARGE SCALE GENOMIC DNA]</scope>
    <source>
        <strain evidence="3">24T</strain>
    </source>
</reference>